<reference evidence="3" key="1">
    <citation type="submission" date="2023-07" db="EMBL/GenBank/DDBJ databases">
        <title>Genomic Encyclopedia of Type Strains, Phase IV (KMG-IV): sequencing the most valuable type-strain genomes for metagenomic binning, comparative biology and taxonomic classification.</title>
        <authorList>
            <person name="Goeker M."/>
        </authorList>
    </citation>
    <scope>NUCLEOTIDE SEQUENCE</scope>
    <source>
        <strain evidence="3">DSM 26174</strain>
    </source>
</reference>
<evidence type="ECO:0000313" key="3">
    <source>
        <dbReference type="EMBL" id="MDR6240730.1"/>
    </source>
</evidence>
<feature type="chain" id="PRO_5042211659" description="Carbohydrate-binding domain-containing protein" evidence="1">
    <location>
        <begin position="22"/>
        <end position="358"/>
    </location>
</feature>
<gene>
    <name evidence="3" type="ORF">HNQ88_003806</name>
</gene>
<dbReference type="EMBL" id="JAVDQD010000005">
    <property type="protein sequence ID" value="MDR6240730.1"/>
    <property type="molecule type" value="Genomic_DNA"/>
</dbReference>
<dbReference type="CDD" id="cd09620">
    <property type="entry name" value="CBM9_like_3"/>
    <property type="match status" value="1"/>
</dbReference>
<dbReference type="AlphaFoldDB" id="A0AAE4BU68"/>
<accession>A0AAE4BU68</accession>
<dbReference type="RefSeq" id="WP_309940891.1">
    <property type="nucleotide sequence ID" value="NZ_AP025306.1"/>
</dbReference>
<keyword evidence="1" id="KW-0732">Signal</keyword>
<feature type="domain" description="Carbohydrate-binding" evidence="2">
    <location>
        <begin position="44"/>
        <end position="195"/>
    </location>
</feature>
<keyword evidence="4" id="KW-1185">Reference proteome</keyword>
<dbReference type="GO" id="GO:0030246">
    <property type="term" value="F:carbohydrate binding"/>
    <property type="evidence" value="ECO:0007669"/>
    <property type="project" value="InterPro"/>
</dbReference>
<dbReference type="InterPro" id="IPR010502">
    <property type="entry name" value="Carb-bd_dom_fam9"/>
</dbReference>
<protein>
    <recommendedName>
        <fullName evidence="2">Carbohydrate-binding domain-containing protein</fullName>
    </recommendedName>
</protein>
<dbReference type="GO" id="GO:0016052">
    <property type="term" value="P:carbohydrate catabolic process"/>
    <property type="evidence" value="ECO:0007669"/>
    <property type="project" value="InterPro"/>
</dbReference>
<evidence type="ECO:0000256" key="1">
    <source>
        <dbReference type="SAM" id="SignalP"/>
    </source>
</evidence>
<dbReference type="Pfam" id="PF06452">
    <property type="entry name" value="CBM9_1"/>
    <property type="match status" value="1"/>
</dbReference>
<dbReference type="GO" id="GO:0004553">
    <property type="term" value="F:hydrolase activity, hydrolyzing O-glycosyl compounds"/>
    <property type="evidence" value="ECO:0007669"/>
    <property type="project" value="InterPro"/>
</dbReference>
<dbReference type="Proteomes" id="UP001185092">
    <property type="component" value="Unassembled WGS sequence"/>
</dbReference>
<sequence>MRKEFFLMAFLLLLSNLYANGQITKLNEKPKTYICYKAETAPNIDGNITDPAWENAPWTDDFIDIEGPDMPLPYFNTRVKMLWDEKYFYFAAELEEKHIWANIEKRDSIIYYDNDFEIFIDPDGDNLNYFEYEVNALNTVWDLLMAKPYRAGGPAINGWNIDGLKSAVKIYGTLNEPADEDEKWTVEVAIPWKSMSFNVLDDKVPVDGDQWRVNFSRVQWDTEIVNGEYKKLRNNNGDLLPERNWVWSPQGVVAMHNPETWGYVQFADKSSHDSDVKFIEDEDYFFKLDLVRLFHLQQAYRKQNGSYASALKLIDDNIDETDYVLESTSSYFLISSKGPSGKLWKIDYTSRLWSDASK</sequence>
<evidence type="ECO:0000259" key="2">
    <source>
        <dbReference type="Pfam" id="PF06452"/>
    </source>
</evidence>
<dbReference type="PANTHER" id="PTHR35532">
    <property type="entry name" value="SIMILAR TO POLYHYDROXYALKANOATE DEPOLYMERASE"/>
    <property type="match status" value="1"/>
</dbReference>
<proteinExistence type="predicted"/>
<evidence type="ECO:0000313" key="4">
    <source>
        <dbReference type="Proteomes" id="UP001185092"/>
    </source>
</evidence>
<dbReference type="SUPFAM" id="SSF49344">
    <property type="entry name" value="CBD9-like"/>
    <property type="match status" value="1"/>
</dbReference>
<name>A0AAE4BU68_9BACT</name>
<organism evidence="3 4">
    <name type="scientific">Aureibacter tunicatorum</name>
    <dbReference type="NCBI Taxonomy" id="866807"/>
    <lineage>
        <taxon>Bacteria</taxon>
        <taxon>Pseudomonadati</taxon>
        <taxon>Bacteroidota</taxon>
        <taxon>Cytophagia</taxon>
        <taxon>Cytophagales</taxon>
        <taxon>Persicobacteraceae</taxon>
        <taxon>Aureibacter</taxon>
    </lineage>
</organism>
<comment type="caution">
    <text evidence="3">The sequence shown here is derived from an EMBL/GenBank/DDBJ whole genome shotgun (WGS) entry which is preliminary data.</text>
</comment>
<dbReference type="Gene3D" id="2.60.40.1190">
    <property type="match status" value="1"/>
</dbReference>
<dbReference type="PANTHER" id="PTHR35532:SF5">
    <property type="entry name" value="CARBOHYDRATE-BINDING DOMAIN-CONTAINING PROTEIN"/>
    <property type="match status" value="1"/>
</dbReference>
<feature type="signal peptide" evidence="1">
    <location>
        <begin position="1"/>
        <end position="21"/>
    </location>
</feature>